<dbReference type="AlphaFoldDB" id="A0A812DXG7"/>
<feature type="transmembrane region" description="Helical" evidence="1">
    <location>
        <begin position="32"/>
        <end position="58"/>
    </location>
</feature>
<evidence type="ECO:0000313" key="2">
    <source>
        <dbReference type="EMBL" id="CAE1312799.1"/>
    </source>
</evidence>
<feature type="transmembrane region" description="Helical" evidence="1">
    <location>
        <begin position="380"/>
        <end position="403"/>
    </location>
</feature>
<sequence>MQYHLSVSDLQSENTTTCCHHFDPFPPLLRGAFFPFSPLICPFYSFGLSFPSLSYLALSIPLSLIPTHLSFLPLLTGAFFLPFLPCSFHSFGLSSSSLSYFALSIPLSLIPPHLRFPTFADRGFLPLPFLPCSFHSFSSPPEISFAFPFHLPFSIPCPPYSDPPEISSFVDRGLSSPFCSFHSFVPFLPFPSFPFLLPLGLSLSFPTFSIPLSHSFVPGLSSSSLFYPFPFFLSHIPPHLRFLPLLTGAFFPSLSFLALSIPLSLIPFAHLPIPFPPLLFSIPLSLIPFADRAFFPSLSLSFHSFVPYPDPPDISYLCFSPSFGLLLPFFSIPLSLIPDPPFHSFSSSLSTIPLIHLRFPSFAFFPFLSYFFHSFPYSNFLPLLTGAFPSLSYLALSIPLSLIPTHLRFPSFADRGFFPSLSFHSFVLIPTHLIFHSFVPLSLIPTHLRFPTFADRGFPSLLSIPLSLSIPFLPLLTYPLPFPDLVFLPLLTGLSSPPFPTLLFPFLCPLSRPPEISLPLLTGLSSLPFLTFGLSSPSLSYLALSIPLSLIPTHLRFPTFDRAFFPSFSYLFPFLCPLSLIFPTFADRGFLPFPFLPCSFHSFGLSSSSLSYFALSIPLSLIPTHLRFLTIADRGFLPFLSYLTLSIPLSLIPTHLRFPSFADRGFLLLPFPTLPFPFLWLSSSLSPFLCPYPDSPEFPSFADRGFLLLPPTFAFPSFGLSSPSFPTLLFPFLCPFPHLSFPSFADRGFLPFPFLPCSFHSFGPTFPSFAFPFLSFALSIPLSLIPTHLRFPSFADRGFLLLPFPTFHFPFFCFLPPPPEIFCQC</sequence>
<comment type="caution">
    <text evidence="2">The sequence shown here is derived from an EMBL/GenBank/DDBJ whole genome shotgun (WGS) entry which is preliminary data.</text>
</comment>
<organism evidence="2 3">
    <name type="scientific">Acanthosepion pharaonis</name>
    <name type="common">Pharaoh cuttlefish</name>
    <name type="synonym">Sepia pharaonis</name>
    <dbReference type="NCBI Taxonomy" id="158019"/>
    <lineage>
        <taxon>Eukaryota</taxon>
        <taxon>Metazoa</taxon>
        <taxon>Spiralia</taxon>
        <taxon>Lophotrochozoa</taxon>
        <taxon>Mollusca</taxon>
        <taxon>Cephalopoda</taxon>
        <taxon>Coleoidea</taxon>
        <taxon>Decapodiformes</taxon>
        <taxon>Sepiida</taxon>
        <taxon>Sepiina</taxon>
        <taxon>Sepiidae</taxon>
        <taxon>Acanthosepion</taxon>
    </lineage>
</organism>
<name>A0A812DXG7_ACAPH</name>
<feature type="transmembrane region" description="Helical" evidence="1">
    <location>
        <begin position="316"/>
        <end position="337"/>
    </location>
</feature>
<evidence type="ECO:0000256" key="1">
    <source>
        <dbReference type="SAM" id="Phobius"/>
    </source>
</evidence>
<accession>A0A812DXG7</accession>
<reference evidence="2" key="1">
    <citation type="submission" date="2021-01" db="EMBL/GenBank/DDBJ databases">
        <authorList>
            <person name="Li R."/>
            <person name="Bekaert M."/>
        </authorList>
    </citation>
    <scope>NUCLEOTIDE SEQUENCE</scope>
    <source>
        <strain evidence="2">Farmed</strain>
    </source>
</reference>
<protein>
    <submittedName>
        <fullName evidence="2">Uncharacterized protein</fullName>
    </submittedName>
</protein>
<dbReference type="Proteomes" id="UP000597762">
    <property type="component" value="Unassembled WGS sequence"/>
</dbReference>
<keyword evidence="1" id="KW-0812">Transmembrane</keyword>
<feature type="transmembrane region" description="Helical" evidence="1">
    <location>
        <begin position="215"/>
        <end position="233"/>
    </location>
</feature>
<feature type="transmembrane region" description="Helical" evidence="1">
    <location>
        <begin position="245"/>
        <end position="269"/>
    </location>
</feature>
<feature type="transmembrane region" description="Helical" evidence="1">
    <location>
        <begin position="458"/>
        <end position="480"/>
    </location>
</feature>
<keyword evidence="3" id="KW-1185">Reference proteome</keyword>
<feature type="transmembrane region" description="Helical" evidence="1">
    <location>
        <begin position="184"/>
        <end position="203"/>
    </location>
</feature>
<feature type="transmembrane region" description="Helical" evidence="1">
    <location>
        <begin position="520"/>
        <end position="544"/>
    </location>
</feature>
<evidence type="ECO:0000313" key="3">
    <source>
        <dbReference type="Proteomes" id="UP000597762"/>
    </source>
</evidence>
<feature type="transmembrane region" description="Helical" evidence="1">
    <location>
        <begin position="635"/>
        <end position="654"/>
    </location>
</feature>
<feature type="transmembrane region" description="Helical" evidence="1">
    <location>
        <begin position="564"/>
        <end position="586"/>
    </location>
</feature>
<feature type="transmembrane region" description="Helical" evidence="1">
    <location>
        <begin position="70"/>
        <end position="91"/>
    </location>
</feature>
<dbReference type="EMBL" id="CAHIKZ030004601">
    <property type="protein sequence ID" value="CAE1312799.1"/>
    <property type="molecule type" value="Genomic_DNA"/>
</dbReference>
<gene>
    <name evidence="2" type="ORF">SPHA_63990</name>
</gene>
<proteinExistence type="predicted"/>
<feature type="transmembrane region" description="Helical" evidence="1">
    <location>
        <begin position="423"/>
        <end position="446"/>
    </location>
</feature>
<keyword evidence="1" id="KW-0472">Membrane</keyword>
<feature type="transmembrane region" description="Helical" evidence="1">
    <location>
        <begin position="357"/>
        <end position="373"/>
    </location>
</feature>
<keyword evidence="1" id="KW-1133">Transmembrane helix</keyword>
<feature type="transmembrane region" description="Helical" evidence="1">
    <location>
        <begin position="593"/>
        <end position="615"/>
    </location>
</feature>